<dbReference type="Ensembl" id="ENSOMET00000007537.1">
    <property type="protein sequence ID" value="ENSOMEP00000005409.1"/>
    <property type="gene ID" value="ENSOMEG00000006419.1"/>
</dbReference>
<dbReference type="STRING" id="30732.ENSOMEP00000005409"/>
<dbReference type="GeneTree" id="ENSGT00940000153897"/>
<keyword evidence="4" id="KW-1185">Reference proteome</keyword>
<dbReference type="PaxDb" id="30732-ENSOMEP00000005409"/>
<dbReference type="GO" id="GO:0005886">
    <property type="term" value="C:plasma membrane"/>
    <property type="evidence" value="ECO:0007669"/>
    <property type="project" value="TreeGrafter"/>
</dbReference>
<feature type="coiled-coil region" evidence="1">
    <location>
        <begin position="87"/>
        <end position="177"/>
    </location>
</feature>
<dbReference type="PANTHER" id="PTHR12268">
    <property type="entry name" value="E3 UBIQUITIN-PROTEIN LIGASE KCMF1"/>
    <property type="match status" value="1"/>
</dbReference>
<evidence type="ECO:0000256" key="2">
    <source>
        <dbReference type="SAM" id="MobiDB-lite"/>
    </source>
</evidence>
<dbReference type="Proteomes" id="UP000261560">
    <property type="component" value="Unplaced"/>
</dbReference>
<proteinExistence type="predicted"/>
<name>A0A3B3BJL4_ORYME</name>
<dbReference type="AlphaFoldDB" id="A0A3B3BJL4"/>
<reference evidence="3" key="2">
    <citation type="submission" date="2025-09" db="UniProtKB">
        <authorList>
            <consortium name="Ensembl"/>
        </authorList>
    </citation>
    <scope>IDENTIFICATION</scope>
</reference>
<feature type="region of interest" description="Disordered" evidence="2">
    <location>
        <begin position="177"/>
        <end position="222"/>
    </location>
</feature>
<accession>A0A3B3BJL4</accession>
<feature type="compositionally biased region" description="Polar residues" evidence="2">
    <location>
        <begin position="180"/>
        <end position="195"/>
    </location>
</feature>
<feature type="compositionally biased region" description="Polar residues" evidence="2">
    <location>
        <begin position="207"/>
        <end position="218"/>
    </location>
</feature>
<reference evidence="3" key="1">
    <citation type="submission" date="2025-08" db="UniProtKB">
        <authorList>
            <consortium name="Ensembl"/>
        </authorList>
    </citation>
    <scope>IDENTIFICATION</scope>
</reference>
<evidence type="ECO:0000313" key="4">
    <source>
        <dbReference type="Proteomes" id="UP000261560"/>
    </source>
</evidence>
<organism evidence="3 4">
    <name type="scientific">Oryzias melastigma</name>
    <name type="common">Marine medaka</name>
    <dbReference type="NCBI Taxonomy" id="30732"/>
    <lineage>
        <taxon>Eukaryota</taxon>
        <taxon>Metazoa</taxon>
        <taxon>Chordata</taxon>
        <taxon>Craniata</taxon>
        <taxon>Vertebrata</taxon>
        <taxon>Euteleostomi</taxon>
        <taxon>Actinopterygii</taxon>
        <taxon>Neopterygii</taxon>
        <taxon>Teleostei</taxon>
        <taxon>Neoteleostei</taxon>
        <taxon>Acanthomorphata</taxon>
        <taxon>Ovalentaria</taxon>
        <taxon>Atherinomorphae</taxon>
        <taxon>Beloniformes</taxon>
        <taxon>Adrianichthyidae</taxon>
        <taxon>Oryziinae</taxon>
        <taxon>Oryzias</taxon>
    </lineage>
</organism>
<protein>
    <submittedName>
        <fullName evidence="3">Dystrobrevin, alpha</fullName>
    </submittedName>
</protein>
<dbReference type="GO" id="GO:0099536">
    <property type="term" value="P:synaptic signaling"/>
    <property type="evidence" value="ECO:0007669"/>
    <property type="project" value="TreeGrafter"/>
</dbReference>
<evidence type="ECO:0000256" key="1">
    <source>
        <dbReference type="SAM" id="Coils"/>
    </source>
</evidence>
<dbReference type="OMA" id="FAFNIPR"/>
<keyword evidence="1" id="KW-0175">Coiled coil</keyword>
<sequence length="274" mass="30834">DVKTCPSHSMMSSIVYNLDVADRLADEHVLIGLYVNLLQNNPRSCLLDSTNHQDEEHSLIARYAARLASDAQQQRVPMELPCSLDVNKQQKQLIAELESKNREILQEIQRLRIQHEEASQPPPDKGQQNPTLLAELRLLRQRKDELEQRMSTLQESRRELMVQLEQLMMLLKLEEERRQATQGPGSPRSSPSHTISRPIPTPIHSDSAGTTPTHTPQDSLMGVGGDVQEAFAQGPRRNLRNDLLLAADSITNTMSSLVKELNSAENAEKCKNIT</sequence>
<dbReference type="GO" id="GO:0045202">
    <property type="term" value="C:synapse"/>
    <property type="evidence" value="ECO:0007669"/>
    <property type="project" value="TreeGrafter"/>
</dbReference>
<dbReference type="InterPro" id="IPR050774">
    <property type="entry name" value="KCMF1/Dystrophin"/>
</dbReference>
<evidence type="ECO:0000313" key="3">
    <source>
        <dbReference type="Ensembl" id="ENSOMEP00000005409.1"/>
    </source>
</evidence>
<dbReference type="PANTHER" id="PTHR12268:SF19">
    <property type="entry name" value="DYSTROBREVIN ALPHA"/>
    <property type="match status" value="1"/>
</dbReference>